<proteinExistence type="predicted"/>
<reference evidence="2" key="1">
    <citation type="journal article" date="2019" name="Int. J. Syst. Evol. Microbiol.">
        <title>The Global Catalogue of Microorganisms (GCM) 10K type strain sequencing project: providing services to taxonomists for standard genome sequencing and annotation.</title>
        <authorList>
            <consortium name="The Broad Institute Genomics Platform"/>
            <consortium name="The Broad Institute Genome Sequencing Center for Infectious Disease"/>
            <person name="Wu L."/>
            <person name="Ma J."/>
        </authorList>
    </citation>
    <scope>NUCLEOTIDE SEQUENCE [LARGE SCALE GENOMIC DNA]</scope>
    <source>
        <strain evidence="2">KCTC 62195</strain>
    </source>
</reference>
<organism evidence="1 2">
    <name type="scientific">Azotobacter bryophylli</name>
    <dbReference type="NCBI Taxonomy" id="1986537"/>
    <lineage>
        <taxon>Bacteria</taxon>
        <taxon>Pseudomonadati</taxon>
        <taxon>Pseudomonadota</taxon>
        <taxon>Gammaproteobacteria</taxon>
        <taxon>Pseudomonadales</taxon>
        <taxon>Pseudomonadaceae</taxon>
        <taxon>Azotobacter</taxon>
    </lineage>
</organism>
<dbReference type="Proteomes" id="UP001595457">
    <property type="component" value="Unassembled WGS sequence"/>
</dbReference>
<comment type="caution">
    <text evidence="1">The sequence shown here is derived from an EMBL/GenBank/DDBJ whole genome shotgun (WGS) entry which is preliminary data.</text>
</comment>
<dbReference type="RefSeq" id="WP_377813642.1">
    <property type="nucleotide sequence ID" value="NZ_JBHRSJ010000012.1"/>
</dbReference>
<evidence type="ECO:0000313" key="2">
    <source>
        <dbReference type="Proteomes" id="UP001595457"/>
    </source>
</evidence>
<gene>
    <name evidence="1" type="ORF">ACFOJE_07285</name>
</gene>
<evidence type="ECO:0000313" key="1">
    <source>
        <dbReference type="EMBL" id="MFC2972015.1"/>
    </source>
</evidence>
<accession>A0ABV7ASH8</accession>
<protein>
    <submittedName>
        <fullName evidence="1">Uncharacterized protein</fullName>
    </submittedName>
</protein>
<keyword evidence="2" id="KW-1185">Reference proteome</keyword>
<sequence length="87" mass="9857">MELTREILECMQKVRRRLRDEQAVDIRLSQPDAVTCMLEACAASLVEETRALGERLSGLSGVRRPAPRLSEAQLIERYTRYAGPLRG</sequence>
<dbReference type="EMBL" id="JBHRSJ010000012">
    <property type="protein sequence ID" value="MFC2972015.1"/>
    <property type="molecule type" value="Genomic_DNA"/>
</dbReference>
<name>A0ABV7ASH8_9GAMM</name>